<keyword evidence="2" id="KW-1185">Reference proteome</keyword>
<organism evidence="1 2">
    <name type="scientific">Halorhabdus tiamatea SARL4B</name>
    <dbReference type="NCBI Taxonomy" id="1033806"/>
    <lineage>
        <taxon>Archaea</taxon>
        <taxon>Methanobacteriati</taxon>
        <taxon>Methanobacteriota</taxon>
        <taxon>Stenosarchaea group</taxon>
        <taxon>Halobacteria</taxon>
        <taxon>Halobacteriales</taxon>
        <taxon>Haloarculaceae</taxon>
        <taxon>Halorhabdus</taxon>
    </lineage>
</organism>
<evidence type="ECO:0008006" key="3">
    <source>
        <dbReference type="Google" id="ProtNLM"/>
    </source>
</evidence>
<proteinExistence type="predicted"/>
<gene>
    <name evidence="1" type="ORF">HTIA_0117</name>
</gene>
<dbReference type="AlphaFoldDB" id="S6CYK7"/>
<evidence type="ECO:0000313" key="2">
    <source>
        <dbReference type="Proteomes" id="UP000015381"/>
    </source>
</evidence>
<sequence length="47" mass="5261">MLIAVGFETIDGIAFDVYVEDDRLLFECPACGEAFEHPERALSHTCE</sequence>
<protein>
    <recommendedName>
        <fullName evidence="3">C2H2-type domain-containing protein</fullName>
    </recommendedName>
</protein>
<evidence type="ECO:0000313" key="1">
    <source>
        <dbReference type="EMBL" id="CCQ32268.1"/>
    </source>
</evidence>
<dbReference type="HOGENOM" id="CLU_3163034_0_0_2"/>
<reference evidence="1 2" key="1">
    <citation type="journal article" date="2014" name="Environ. Microbiol.">
        <title>Halorhabdus tiamatea: proteogenomics and glycosidase activity measurements identify the first cultivated euryarchaeon from a deep-sea anoxic brine lake as potential polysaccharide degrader.</title>
        <authorList>
            <person name="Werner J."/>
            <person name="Ferrer M."/>
            <person name="Michel G."/>
            <person name="Mann A.J."/>
            <person name="Huang S."/>
            <person name="Juarez S."/>
            <person name="Ciordia S."/>
            <person name="Albar J.P."/>
            <person name="Alcaide M."/>
            <person name="La Cono V."/>
            <person name="Yakimov M.M."/>
            <person name="Antunes A."/>
            <person name="Taborda M."/>
            <person name="Da Costa M.S."/>
            <person name="Amann R.I."/>
            <person name="Gloeckner F.O."/>
            <person name="Golyshina O.V."/>
            <person name="Golyshin P.N."/>
            <person name="Teeling H."/>
        </authorList>
    </citation>
    <scope>NUCLEOTIDE SEQUENCE [LARGE SCALE GENOMIC DNA]</scope>
    <source>
        <strain evidence="2">SARL4B</strain>
    </source>
</reference>
<name>S6CYK7_9EURY</name>
<dbReference type="Proteomes" id="UP000015381">
    <property type="component" value="Chromosome I"/>
</dbReference>
<dbReference type="EMBL" id="HF571520">
    <property type="protein sequence ID" value="CCQ32268.1"/>
    <property type="molecule type" value="Genomic_DNA"/>
</dbReference>
<accession>S6CYK7</accession>
<dbReference type="KEGG" id="hti:HTIA_0117"/>